<comment type="similarity">
    <text evidence="1">Belongs to the HesA/MoeB/ThiF family.</text>
</comment>
<dbReference type="GO" id="GO:0008641">
    <property type="term" value="F:ubiquitin-like modifier activating enzyme activity"/>
    <property type="evidence" value="ECO:0007669"/>
    <property type="project" value="InterPro"/>
</dbReference>
<dbReference type="InterPro" id="IPR035985">
    <property type="entry name" value="Ubiquitin-activating_enz"/>
</dbReference>
<comment type="caution">
    <text evidence="3">The sequence shown here is derived from an EMBL/GenBank/DDBJ whole genome shotgun (WGS) entry which is preliminary data.</text>
</comment>
<evidence type="ECO:0000313" key="3">
    <source>
        <dbReference type="EMBL" id="PRZ45466.1"/>
    </source>
</evidence>
<proteinExistence type="inferred from homology"/>
<feature type="domain" description="THIF-type NAD/FAD binding fold" evidence="2">
    <location>
        <begin position="4"/>
        <end position="228"/>
    </location>
</feature>
<reference evidence="3 4" key="1">
    <citation type="submission" date="2018-03" db="EMBL/GenBank/DDBJ databases">
        <title>Genomic Encyclopedia of Archaeal and Bacterial Type Strains, Phase II (KMG-II): from individual species to whole genera.</title>
        <authorList>
            <person name="Goeker M."/>
        </authorList>
    </citation>
    <scope>NUCLEOTIDE SEQUENCE [LARGE SCALE GENOMIC DNA]</scope>
    <source>
        <strain evidence="3 4">DSM 25328</strain>
    </source>
</reference>
<gene>
    <name evidence="3" type="ORF">CLV89_11550</name>
</gene>
<sequence>MNRYARQMILPEVGTAGQARLAQARVLVIGAGGLAAPVLPLLAGAGVGHITLVDGDRVSLSNLHRQTLFAEADCGQPKAEVAAQRCRSLNSEITVAAVTQALTPATAPAYVTNADLVLDCADSYAVSYLLSDICRAATVPLLSASVLGLGGYVGGFCGSAPSLRAVFPDAPDSGASCETAGVLGPVVGMIGAMQAQMALTVLLALSPAPLGQVVQFDAQGFRASSFRFDGAPEPDRPFAFVAATELCDNDHIIELRADGAALHPAARRLAGDDIAQHLPPTSDTRLALCCATGLRAWRAAEQIRDIWPGEIVLVAASAS</sequence>
<dbReference type="GO" id="GO:0016779">
    <property type="term" value="F:nucleotidyltransferase activity"/>
    <property type="evidence" value="ECO:0007669"/>
    <property type="project" value="UniProtKB-KW"/>
</dbReference>
<dbReference type="PANTHER" id="PTHR10953">
    <property type="entry name" value="UBIQUITIN-ACTIVATING ENZYME E1"/>
    <property type="match status" value="1"/>
</dbReference>
<evidence type="ECO:0000259" key="2">
    <source>
        <dbReference type="Pfam" id="PF00899"/>
    </source>
</evidence>
<dbReference type="AlphaFoldDB" id="A0A2T1AA38"/>
<name>A0A2T1AA38_TRISK</name>
<dbReference type="GO" id="GO:0004792">
    <property type="term" value="F:thiosulfate-cyanide sulfurtransferase activity"/>
    <property type="evidence" value="ECO:0007669"/>
    <property type="project" value="TreeGrafter"/>
</dbReference>
<dbReference type="GO" id="GO:0008146">
    <property type="term" value="F:sulfotransferase activity"/>
    <property type="evidence" value="ECO:0007669"/>
    <property type="project" value="TreeGrafter"/>
</dbReference>
<accession>A0A2T1AA38</accession>
<keyword evidence="3" id="KW-0548">Nucleotidyltransferase</keyword>
<dbReference type="EMBL" id="PVUF01000015">
    <property type="protein sequence ID" value="PRZ45466.1"/>
    <property type="molecule type" value="Genomic_DNA"/>
</dbReference>
<protein>
    <submittedName>
        <fullName evidence="3">Molybdopterin/thiamine biosynthesis adenylyltransferase</fullName>
    </submittedName>
</protein>
<dbReference type="CDD" id="cd00757">
    <property type="entry name" value="ThiF_MoeB_HesA_family"/>
    <property type="match status" value="1"/>
</dbReference>
<dbReference type="Proteomes" id="UP000237718">
    <property type="component" value="Unassembled WGS sequence"/>
</dbReference>
<dbReference type="InterPro" id="IPR045886">
    <property type="entry name" value="ThiF/MoeB/HesA"/>
</dbReference>
<dbReference type="FunFam" id="3.40.50.720:FF:000080">
    <property type="entry name" value="Thiazole biosynthesis adenylyltransferase ThiF"/>
    <property type="match status" value="1"/>
</dbReference>
<dbReference type="GO" id="GO:0005829">
    <property type="term" value="C:cytosol"/>
    <property type="evidence" value="ECO:0007669"/>
    <property type="project" value="TreeGrafter"/>
</dbReference>
<dbReference type="RefSeq" id="WP_106165090.1">
    <property type="nucleotide sequence ID" value="NZ_PVUF01000015.1"/>
</dbReference>
<evidence type="ECO:0000256" key="1">
    <source>
        <dbReference type="ARBA" id="ARBA00009919"/>
    </source>
</evidence>
<dbReference type="Gene3D" id="3.40.50.720">
    <property type="entry name" value="NAD(P)-binding Rossmann-like Domain"/>
    <property type="match status" value="1"/>
</dbReference>
<keyword evidence="3" id="KW-0808">Transferase</keyword>
<organism evidence="3 4">
    <name type="scientific">Tritonibacter scottomollicae</name>
    <name type="common">Epibacterium scottomollicae</name>
    <dbReference type="NCBI Taxonomy" id="483013"/>
    <lineage>
        <taxon>Bacteria</taxon>
        <taxon>Pseudomonadati</taxon>
        <taxon>Pseudomonadota</taxon>
        <taxon>Alphaproteobacteria</taxon>
        <taxon>Rhodobacterales</taxon>
        <taxon>Paracoccaceae</taxon>
        <taxon>Tritonibacter</taxon>
    </lineage>
</organism>
<dbReference type="SUPFAM" id="SSF69572">
    <property type="entry name" value="Activating enzymes of the ubiquitin-like proteins"/>
    <property type="match status" value="1"/>
</dbReference>
<evidence type="ECO:0000313" key="4">
    <source>
        <dbReference type="Proteomes" id="UP000237718"/>
    </source>
</evidence>
<dbReference type="Pfam" id="PF00899">
    <property type="entry name" value="ThiF"/>
    <property type="match status" value="1"/>
</dbReference>
<dbReference type="OrthoDB" id="9804286at2"/>
<dbReference type="PANTHER" id="PTHR10953:SF240">
    <property type="entry name" value="SULFUR CARRIER PROTEIN THIS ADENYLYLTRANSFERASE"/>
    <property type="match status" value="1"/>
</dbReference>
<dbReference type="InterPro" id="IPR000594">
    <property type="entry name" value="ThiF_NAD_FAD-bd"/>
</dbReference>